<dbReference type="AlphaFoldDB" id="A0A1M5TZ10"/>
<sequence>MCLKQKNKIKDQMNRRQFIIGNSLAVMGLCLPFSAKALNILDDPRLSDFEKKLRPVGRALEFEEYYVWCNSPIEGPDGKIHVFFSRWKKSKSMSGWINGSEIAHAVASKPEGPYEYVSTILAPRGEGYWDATTCHNPSIHFVDGKYALFFMGNSNGKMDTKRIGLAVSDSLYGPWERPDQPLLLPGETGSWDDLLTTNPSFLKHPNGEYWLYYKSLDTENYVHPKFPVKGNRKYGLAVSKSLKGPYIKSPENPVIDFSKLGDNKQCEDAFVWYENKKFKMLARDMGVFGMDYGLYMDSDDGIHWNDPQISYQPLDKYIKQPDAPKHLNRYGRAERPQLLFQNGKATYMFTASQGGKYETASAFIFKII</sequence>
<dbReference type="EMBL" id="FQWH01000012">
    <property type="protein sequence ID" value="SHH56017.1"/>
    <property type="molecule type" value="Genomic_DNA"/>
</dbReference>
<dbReference type="CDD" id="cd08994">
    <property type="entry name" value="GH43_62_32_68_117_130-like"/>
    <property type="match status" value="1"/>
</dbReference>
<gene>
    <name evidence="1" type="ORF">SAMN05444388_112101</name>
</gene>
<dbReference type="Proteomes" id="UP000184112">
    <property type="component" value="Unassembled WGS sequence"/>
</dbReference>
<protein>
    <recommendedName>
        <fullName evidence="3">Glycosyl hydrolase family 43</fullName>
    </recommendedName>
</protein>
<dbReference type="SUPFAM" id="SSF75005">
    <property type="entry name" value="Arabinanase/levansucrase/invertase"/>
    <property type="match status" value="1"/>
</dbReference>
<reference evidence="1 2" key="1">
    <citation type="submission" date="2016-11" db="EMBL/GenBank/DDBJ databases">
        <authorList>
            <person name="Jaros S."/>
            <person name="Januszkiewicz K."/>
            <person name="Wedrychowicz H."/>
        </authorList>
    </citation>
    <scope>NUCLEOTIDE SEQUENCE [LARGE SCALE GENOMIC DNA]</scope>
    <source>
        <strain evidence="1 2">DSM 6792</strain>
    </source>
</reference>
<accession>A0A1M5TZ10</accession>
<proteinExistence type="predicted"/>
<evidence type="ECO:0000313" key="2">
    <source>
        <dbReference type="Proteomes" id="UP000184112"/>
    </source>
</evidence>
<evidence type="ECO:0008006" key="3">
    <source>
        <dbReference type="Google" id="ProtNLM"/>
    </source>
</evidence>
<evidence type="ECO:0000313" key="1">
    <source>
        <dbReference type="EMBL" id="SHH56017.1"/>
    </source>
</evidence>
<name>A0A1M5TZ10_FLAJO</name>
<dbReference type="InterPro" id="IPR023296">
    <property type="entry name" value="Glyco_hydro_beta-prop_sf"/>
</dbReference>
<organism evidence="1 2">
    <name type="scientific">Flavobacterium johnsoniae</name>
    <name type="common">Cytophaga johnsonae</name>
    <dbReference type="NCBI Taxonomy" id="986"/>
    <lineage>
        <taxon>Bacteria</taxon>
        <taxon>Pseudomonadati</taxon>
        <taxon>Bacteroidota</taxon>
        <taxon>Flavobacteriia</taxon>
        <taxon>Flavobacteriales</taxon>
        <taxon>Flavobacteriaceae</taxon>
        <taxon>Flavobacterium</taxon>
    </lineage>
</organism>
<dbReference type="Gene3D" id="2.115.10.20">
    <property type="entry name" value="Glycosyl hydrolase domain, family 43"/>
    <property type="match status" value="1"/>
</dbReference>